<feature type="compositionally biased region" description="Basic and acidic residues" evidence="1">
    <location>
        <begin position="23"/>
        <end position="32"/>
    </location>
</feature>
<organism evidence="2 3">
    <name type="scientific">Didymella exigua CBS 183.55</name>
    <dbReference type="NCBI Taxonomy" id="1150837"/>
    <lineage>
        <taxon>Eukaryota</taxon>
        <taxon>Fungi</taxon>
        <taxon>Dikarya</taxon>
        <taxon>Ascomycota</taxon>
        <taxon>Pezizomycotina</taxon>
        <taxon>Dothideomycetes</taxon>
        <taxon>Pleosporomycetidae</taxon>
        <taxon>Pleosporales</taxon>
        <taxon>Pleosporineae</taxon>
        <taxon>Didymellaceae</taxon>
        <taxon>Didymella</taxon>
    </lineage>
</organism>
<dbReference type="GeneID" id="54345050"/>
<accession>A0A6A5RNH2</accession>
<dbReference type="Proteomes" id="UP000800082">
    <property type="component" value="Unassembled WGS sequence"/>
</dbReference>
<feature type="compositionally biased region" description="Basic residues" evidence="1">
    <location>
        <begin position="10"/>
        <end position="22"/>
    </location>
</feature>
<evidence type="ECO:0000313" key="2">
    <source>
        <dbReference type="EMBL" id="KAF1929199.1"/>
    </source>
</evidence>
<feature type="region of interest" description="Disordered" evidence="1">
    <location>
        <begin position="1"/>
        <end position="43"/>
    </location>
</feature>
<dbReference type="AlphaFoldDB" id="A0A6A5RNH2"/>
<dbReference type="EMBL" id="ML978966">
    <property type="protein sequence ID" value="KAF1929199.1"/>
    <property type="molecule type" value="Genomic_DNA"/>
</dbReference>
<protein>
    <submittedName>
        <fullName evidence="2">Uncharacterized protein</fullName>
    </submittedName>
</protein>
<dbReference type="RefSeq" id="XP_033449447.1">
    <property type="nucleotide sequence ID" value="XM_033587404.1"/>
</dbReference>
<sequence length="242" mass="28066">MPPGGNQKKEKPRQRNKNKLRNQRAEGIRLEETTEDENTPKSTRQVILQSNASWSFPGMMFFPQGSRRPLIDNDSQISTERVLNTGDVMDQVARKWRQATMSPQPVSGRKLVPHEYSQEALGLSSEERRTQIRAELPVSREAWTQKPRTEQVEKGVARDEREHLVAGISSTDPLYQYNAGDDGSVERPRRQRYRDLKKGCDRMYRAKPYLRCKYAGIGAGYCVEWRPHDRKDRHCQKNIIRA</sequence>
<evidence type="ECO:0000313" key="3">
    <source>
        <dbReference type="Proteomes" id="UP000800082"/>
    </source>
</evidence>
<reference evidence="2" key="1">
    <citation type="journal article" date="2020" name="Stud. Mycol.">
        <title>101 Dothideomycetes genomes: a test case for predicting lifestyles and emergence of pathogens.</title>
        <authorList>
            <person name="Haridas S."/>
            <person name="Albert R."/>
            <person name="Binder M."/>
            <person name="Bloem J."/>
            <person name="Labutti K."/>
            <person name="Salamov A."/>
            <person name="Andreopoulos B."/>
            <person name="Baker S."/>
            <person name="Barry K."/>
            <person name="Bills G."/>
            <person name="Bluhm B."/>
            <person name="Cannon C."/>
            <person name="Castanera R."/>
            <person name="Culley D."/>
            <person name="Daum C."/>
            <person name="Ezra D."/>
            <person name="Gonzalez J."/>
            <person name="Henrissat B."/>
            <person name="Kuo A."/>
            <person name="Liang C."/>
            <person name="Lipzen A."/>
            <person name="Lutzoni F."/>
            <person name="Magnuson J."/>
            <person name="Mondo S."/>
            <person name="Nolan M."/>
            <person name="Ohm R."/>
            <person name="Pangilinan J."/>
            <person name="Park H.-J."/>
            <person name="Ramirez L."/>
            <person name="Alfaro M."/>
            <person name="Sun H."/>
            <person name="Tritt A."/>
            <person name="Yoshinaga Y."/>
            <person name="Zwiers L.-H."/>
            <person name="Turgeon B."/>
            <person name="Goodwin S."/>
            <person name="Spatafora J."/>
            <person name="Crous P."/>
            <person name="Grigoriev I."/>
        </authorList>
    </citation>
    <scope>NUCLEOTIDE SEQUENCE</scope>
    <source>
        <strain evidence="2">CBS 183.55</strain>
    </source>
</reference>
<gene>
    <name evidence="2" type="ORF">M421DRAFT_134392</name>
</gene>
<keyword evidence="3" id="KW-1185">Reference proteome</keyword>
<proteinExistence type="predicted"/>
<name>A0A6A5RNH2_9PLEO</name>
<evidence type="ECO:0000256" key="1">
    <source>
        <dbReference type="SAM" id="MobiDB-lite"/>
    </source>
</evidence>